<accession>A0A167TI42</accession>
<protein>
    <submittedName>
        <fullName evidence="2">Uncharacterized protein</fullName>
    </submittedName>
</protein>
<proteinExistence type="predicted"/>
<name>A0A167TI42_9AGAM</name>
<keyword evidence="3" id="KW-1185">Reference proteome</keyword>
<reference evidence="2 3" key="1">
    <citation type="journal article" date="2016" name="Mol. Biol. Evol.">
        <title>Comparative Genomics of Early-Diverging Mushroom-Forming Fungi Provides Insights into the Origins of Lignocellulose Decay Capabilities.</title>
        <authorList>
            <person name="Nagy L.G."/>
            <person name="Riley R."/>
            <person name="Tritt A."/>
            <person name="Adam C."/>
            <person name="Daum C."/>
            <person name="Floudas D."/>
            <person name="Sun H."/>
            <person name="Yadav J.S."/>
            <person name="Pangilinan J."/>
            <person name="Larsson K.H."/>
            <person name="Matsuura K."/>
            <person name="Barry K."/>
            <person name="Labutti K."/>
            <person name="Kuo R."/>
            <person name="Ohm R.A."/>
            <person name="Bhattacharya S.S."/>
            <person name="Shirouzu T."/>
            <person name="Yoshinaga Y."/>
            <person name="Martin F.M."/>
            <person name="Grigoriev I.V."/>
            <person name="Hibbett D.S."/>
        </authorList>
    </citation>
    <scope>NUCLEOTIDE SEQUENCE [LARGE SCALE GENOMIC DNA]</scope>
    <source>
        <strain evidence="2 3">CBS 109695</strain>
    </source>
</reference>
<evidence type="ECO:0000256" key="1">
    <source>
        <dbReference type="SAM" id="MobiDB-lite"/>
    </source>
</evidence>
<feature type="compositionally biased region" description="Basic and acidic residues" evidence="1">
    <location>
        <begin position="265"/>
        <end position="285"/>
    </location>
</feature>
<feature type="region of interest" description="Disordered" evidence="1">
    <location>
        <begin position="260"/>
        <end position="303"/>
    </location>
</feature>
<gene>
    <name evidence="2" type="ORF">FIBSPDRAFT_941744</name>
</gene>
<dbReference type="AlphaFoldDB" id="A0A167TI42"/>
<feature type="region of interest" description="Disordered" evidence="1">
    <location>
        <begin position="152"/>
        <end position="184"/>
    </location>
</feature>
<dbReference type="Proteomes" id="UP000076532">
    <property type="component" value="Unassembled WGS sequence"/>
</dbReference>
<feature type="compositionally biased region" description="Basic and acidic residues" evidence="1">
    <location>
        <begin position="293"/>
        <end position="303"/>
    </location>
</feature>
<evidence type="ECO:0000313" key="3">
    <source>
        <dbReference type="Proteomes" id="UP000076532"/>
    </source>
</evidence>
<dbReference type="EMBL" id="KV418214">
    <property type="protein sequence ID" value="KZP02964.1"/>
    <property type="molecule type" value="Genomic_DNA"/>
</dbReference>
<organism evidence="2 3">
    <name type="scientific">Athelia psychrophila</name>
    <dbReference type="NCBI Taxonomy" id="1759441"/>
    <lineage>
        <taxon>Eukaryota</taxon>
        <taxon>Fungi</taxon>
        <taxon>Dikarya</taxon>
        <taxon>Basidiomycota</taxon>
        <taxon>Agaricomycotina</taxon>
        <taxon>Agaricomycetes</taxon>
        <taxon>Agaricomycetidae</taxon>
        <taxon>Atheliales</taxon>
        <taxon>Atheliaceae</taxon>
        <taxon>Athelia</taxon>
    </lineage>
</organism>
<evidence type="ECO:0000313" key="2">
    <source>
        <dbReference type="EMBL" id="KZP02964.1"/>
    </source>
</evidence>
<sequence length="440" mass="48989">MNHPNSIVASTVVNYIQASQNNYINKHYRYHCHLVEGVLLEAKSPKKELSSSSYKSTGATSEEKRGMEQRISVIAVLHQPSDMTSANLPTGVSVMNYIQGSQYNYVHNHYHYYHPCQLLQSCSATTNEVVSKAREDSDSNCTYIHEHHGCYHAASPKGPHKTRITKGGPAHPTRGGGCHIDSARASTSSSSVTAICQLSGSRQEDRQVLAPAKHDAGKKGNSQVSDDVPKVAHIKYEESSEGSTRHRRYTVLNNRLELQVKKRRESRDAYTAHPTEMRRKSKLDGSRSNTAEVEGKRAPREHDAGKKCEYLVSDEDIDEVPKVAPTKYEQWIKFRLDTGGLDAISSSPHLFVKLLDHKSLRDRCLERSAPSSNLHITQHPACLMVSWCLQMTCLGTAECIAHRLRNLTAHSVYFTAVWEASTTSMWNKVVLDAVVPGAPC</sequence>